<evidence type="ECO:0000313" key="6">
    <source>
        <dbReference type="EMBL" id="TDP49876.1"/>
    </source>
</evidence>
<keyword evidence="4 6" id="KW-0067">ATP-binding</keyword>
<dbReference type="PROSITE" id="PS50893">
    <property type="entry name" value="ABC_TRANSPORTER_2"/>
    <property type="match status" value="1"/>
</dbReference>
<protein>
    <submittedName>
        <fullName evidence="6">Putative ABC transport system ATP-binding protein</fullName>
    </submittedName>
</protein>
<dbReference type="InterPro" id="IPR017871">
    <property type="entry name" value="ABC_transporter-like_CS"/>
</dbReference>
<dbReference type="PANTHER" id="PTHR24220:SF689">
    <property type="entry name" value="LIPOPROTEIN-RELEASING SYSTEM ATP-BINDING PROTEIN LOLD"/>
    <property type="match status" value="1"/>
</dbReference>
<reference evidence="6 7" key="1">
    <citation type="submission" date="2019-03" db="EMBL/GenBank/DDBJ databases">
        <title>Genomic Encyclopedia of Type Strains, Phase IV (KMG-IV): sequencing the most valuable type-strain genomes for metagenomic binning, comparative biology and taxonomic classification.</title>
        <authorList>
            <person name="Goeker M."/>
        </authorList>
    </citation>
    <scope>NUCLEOTIDE SEQUENCE [LARGE SCALE GENOMIC DNA]</scope>
    <source>
        <strain evidence="6 7">DSM 28287</strain>
    </source>
</reference>
<sequence>MEVLKLENLCFSYGSKQVLNGVNYSFENGKIYAIVGKSGAGKTTLLSVISGLVEPTEGTIYCNGEDMKSQDKYEYRSKNIGVIFQDFNLLTKLTAKENVELSMEISKSNDKQKIDKGEIERKAYGILDQVGLDRDEADRRVLKLSGGQQQRVAIARALSYGPDIILADEPTGNLDEETQEEIMDIMKKLAANGKCVIIVTHSSYVAGCADERIELKTMKKSTKKQ</sequence>
<dbReference type="InterPro" id="IPR003593">
    <property type="entry name" value="AAA+_ATPase"/>
</dbReference>
<keyword evidence="3" id="KW-0547">Nucleotide-binding</keyword>
<dbReference type="AlphaFoldDB" id="A0A4R6PXU2"/>
<accession>A0A4R6PXU2</accession>
<dbReference type="InterPro" id="IPR017911">
    <property type="entry name" value="MacB-like_ATP-bd"/>
</dbReference>
<dbReference type="Proteomes" id="UP000295500">
    <property type="component" value="Unassembled WGS sequence"/>
</dbReference>
<organism evidence="6 7">
    <name type="scientific">Aminicella lysinilytica</name>
    <dbReference type="NCBI Taxonomy" id="433323"/>
    <lineage>
        <taxon>Bacteria</taxon>
        <taxon>Bacillati</taxon>
        <taxon>Bacillota</taxon>
        <taxon>Clostridia</taxon>
        <taxon>Peptostreptococcales</taxon>
        <taxon>Anaerovoracaceae</taxon>
        <taxon>Aminicella</taxon>
    </lineage>
</organism>
<evidence type="ECO:0000256" key="2">
    <source>
        <dbReference type="ARBA" id="ARBA00022448"/>
    </source>
</evidence>
<dbReference type="SMART" id="SM00382">
    <property type="entry name" value="AAA"/>
    <property type="match status" value="1"/>
</dbReference>
<evidence type="ECO:0000256" key="4">
    <source>
        <dbReference type="ARBA" id="ARBA00022840"/>
    </source>
</evidence>
<dbReference type="GO" id="GO:0005524">
    <property type="term" value="F:ATP binding"/>
    <property type="evidence" value="ECO:0007669"/>
    <property type="project" value="UniProtKB-KW"/>
</dbReference>
<dbReference type="InterPro" id="IPR027417">
    <property type="entry name" value="P-loop_NTPase"/>
</dbReference>
<dbReference type="InterPro" id="IPR015854">
    <property type="entry name" value="ABC_transpr_LolD-like"/>
</dbReference>
<dbReference type="GO" id="GO:0022857">
    <property type="term" value="F:transmembrane transporter activity"/>
    <property type="evidence" value="ECO:0007669"/>
    <property type="project" value="TreeGrafter"/>
</dbReference>
<keyword evidence="2" id="KW-0813">Transport</keyword>
<comment type="similarity">
    <text evidence="1">Belongs to the ABC transporter superfamily.</text>
</comment>
<dbReference type="Pfam" id="PF00005">
    <property type="entry name" value="ABC_tran"/>
    <property type="match status" value="1"/>
</dbReference>
<dbReference type="PANTHER" id="PTHR24220">
    <property type="entry name" value="IMPORT ATP-BINDING PROTEIN"/>
    <property type="match status" value="1"/>
</dbReference>
<dbReference type="GO" id="GO:0016887">
    <property type="term" value="F:ATP hydrolysis activity"/>
    <property type="evidence" value="ECO:0007669"/>
    <property type="project" value="InterPro"/>
</dbReference>
<dbReference type="Gene3D" id="3.40.50.300">
    <property type="entry name" value="P-loop containing nucleotide triphosphate hydrolases"/>
    <property type="match status" value="1"/>
</dbReference>
<dbReference type="PROSITE" id="PS00211">
    <property type="entry name" value="ABC_TRANSPORTER_1"/>
    <property type="match status" value="1"/>
</dbReference>
<dbReference type="RefSeq" id="WP_133529142.1">
    <property type="nucleotide sequence ID" value="NZ_CALCQM010000150.1"/>
</dbReference>
<feature type="domain" description="ABC transporter" evidence="5">
    <location>
        <begin position="4"/>
        <end position="225"/>
    </location>
</feature>
<dbReference type="EMBL" id="SNXO01000041">
    <property type="protein sequence ID" value="TDP49876.1"/>
    <property type="molecule type" value="Genomic_DNA"/>
</dbReference>
<evidence type="ECO:0000259" key="5">
    <source>
        <dbReference type="PROSITE" id="PS50893"/>
    </source>
</evidence>
<evidence type="ECO:0000313" key="7">
    <source>
        <dbReference type="Proteomes" id="UP000295500"/>
    </source>
</evidence>
<evidence type="ECO:0000256" key="1">
    <source>
        <dbReference type="ARBA" id="ARBA00005417"/>
    </source>
</evidence>
<dbReference type="CDD" id="cd03255">
    <property type="entry name" value="ABC_MJ0796_LolCDE_FtsE"/>
    <property type="match status" value="1"/>
</dbReference>
<dbReference type="GO" id="GO:0005886">
    <property type="term" value="C:plasma membrane"/>
    <property type="evidence" value="ECO:0007669"/>
    <property type="project" value="TreeGrafter"/>
</dbReference>
<name>A0A4R6PXU2_9FIRM</name>
<gene>
    <name evidence="6" type="ORF">EV211_14113</name>
</gene>
<keyword evidence="7" id="KW-1185">Reference proteome</keyword>
<evidence type="ECO:0000256" key="3">
    <source>
        <dbReference type="ARBA" id="ARBA00022741"/>
    </source>
</evidence>
<dbReference type="OrthoDB" id="9802264at2"/>
<dbReference type="SUPFAM" id="SSF52540">
    <property type="entry name" value="P-loop containing nucleoside triphosphate hydrolases"/>
    <property type="match status" value="1"/>
</dbReference>
<dbReference type="InterPro" id="IPR003439">
    <property type="entry name" value="ABC_transporter-like_ATP-bd"/>
</dbReference>
<proteinExistence type="inferred from homology"/>
<comment type="caution">
    <text evidence="6">The sequence shown here is derived from an EMBL/GenBank/DDBJ whole genome shotgun (WGS) entry which is preliminary data.</text>
</comment>